<dbReference type="PRINTS" id="PR00035">
    <property type="entry name" value="HTHGNTR"/>
</dbReference>
<keyword evidence="3" id="KW-0805">Transcription regulation</keyword>
<accession>A0A100WJP0</accession>
<evidence type="ECO:0000259" key="6">
    <source>
        <dbReference type="PROSITE" id="PS50949"/>
    </source>
</evidence>
<evidence type="ECO:0000313" key="7">
    <source>
        <dbReference type="EMBL" id="GAS99430.1"/>
    </source>
</evidence>
<keyword evidence="4" id="KW-0238">DNA-binding</keyword>
<comment type="caution">
    <text evidence="7">The sequence shown here is derived from an EMBL/GenBank/DDBJ whole genome shotgun (WGS) entry which is preliminary data.</text>
</comment>
<evidence type="ECO:0000256" key="5">
    <source>
        <dbReference type="ARBA" id="ARBA00023163"/>
    </source>
</evidence>
<dbReference type="AlphaFoldDB" id="A0A100WJP0"/>
<dbReference type="SUPFAM" id="SSF46785">
    <property type="entry name" value="Winged helix' DNA-binding domain"/>
    <property type="match status" value="1"/>
</dbReference>
<reference evidence="8" key="1">
    <citation type="journal article" date="2016" name="Genome Announc.">
        <title>Draft Genome Sequences of Five Rapidly Growing Mycobacterium Species, M. thermoresistibile, M. fortuitum subsp. acetamidolyticum, M. canariasense, M. brisbanense, and M. novocastrense.</title>
        <authorList>
            <person name="Katahira K."/>
            <person name="Ogura Y."/>
            <person name="Gotoh Y."/>
            <person name="Hayashi T."/>
        </authorList>
    </citation>
    <scope>NUCLEOTIDE SEQUENCE [LARGE SCALE GENOMIC DNA]</scope>
    <source>
        <strain evidence="8">JCM15298</strain>
    </source>
</reference>
<dbReference type="Proteomes" id="UP000069443">
    <property type="component" value="Unassembled WGS sequence"/>
</dbReference>
<dbReference type="EMBL" id="BCSY01000135">
    <property type="protein sequence ID" value="GAS99430.1"/>
    <property type="molecule type" value="Genomic_DNA"/>
</dbReference>
<comment type="similarity">
    <text evidence="1">In the C-terminal section; belongs to the class-I pyridoxal-phosphate-dependent aminotransferase family.</text>
</comment>
<organism evidence="7 8">
    <name type="scientific">Mycolicibacterium canariasense</name>
    <name type="common">Mycobacterium canariasense</name>
    <dbReference type="NCBI Taxonomy" id="228230"/>
    <lineage>
        <taxon>Bacteria</taxon>
        <taxon>Bacillati</taxon>
        <taxon>Actinomycetota</taxon>
        <taxon>Actinomycetes</taxon>
        <taxon>Mycobacteriales</taxon>
        <taxon>Mycobacteriaceae</taxon>
        <taxon>Mycolicibacterium</taxon>
    </lineage>
</organism>
<dbReference type="Gene3D" id="1.10.10.10">
    <property type="entry name" value="Winged helix-like DNA-binding domain superfamily/Winged helix DNA-binding domain"/>
    <property type="match status" value="1"/>
</dbReference>
<proteinExistence type="inferred from homology"/>
<evidence type="ECO:0000313" key="8">
    <source>
        <dbReference type="Proteomes" id="UP000069443"/>
    </source>
</evidence>
<evidence type="ECO:0000256" key="1">
    <source>
        <dbReference type="ARBA" id="ARBA00005384"/>
    </source>
</evidence>
<dbReference type="InterPro" id="IPR004839">
    <property type="entry name" value="Aminotransferase_I/II_large"/>
</dbReference>
<dbReference type="PANTHER" id="PTHR46577:SF1">
    <property type="entry name" value="HTH-TYPE TRANSCRIPTIONAL REGULATORY PROTEIN GABR"/>
    <property type="match status" value="1"/>
</dbReference>
<dbReference type="CDD" id="cd07377">
    <property type="entry name" value="WHTH_GntR"/>
    <property type="match status" value="1"/>
</dbReference>
<keyword evidence="2" id="KW-0663">Pyridoxal phosphate</keyword>
<gene>
    <name evidence="7" type="ORF">RMCC_6395</name>
</gene>
<dbReference type="PANTHER" id="PTHR46577">
    <property type="entry name" value="HTH-TYPE TRANSCRIPTIONAL REGULATORY PROTEIN GABR"/>
    <property type="match status" value="1"/>
</dbReference>
<dbReference type="GO" id="GO:0003677">
    <property type="term" value="F:DNA binding"/>
    <property type="evidence" value="ECO:0007669"/>
    <property type="project" value="UniProtKB-KW"/>
</dbReference>
<reference evidence="8" key="2">
    <citation type="submission" date="2016-02" db="EMBL/GenBank/DDBJ databases">
        <title>Draft genome sequence of five rapidly growing Mycobacterium species.</title>
        <authorList>
            <person name="Katahira K."/>
            <person name="Gotou Y."/>
            <person name="Iida K."/>
            <person name="Ogura Y."/>
            <person name="Hayashi T."/>
        </authorList>
    </citation>
    <scope>NUCLEOTIDE SEQUENCE [LARGE SCALE GENOMIC DNA]</scope>
    <source>
        <strain evidence="8">JCM15298</strain>
    </source>
</reference>
<dbReference type="PROSITE" id="PS50949">
    <property type="entry name" value="HTH_GNTR"/>
    <property type="match status" value="1"/>
</dbReference>
<dbReference type="Gene3D" id="3.40.640.10">
    <property type="entry name" value="Type I PLP-dependent aspartate aminotransferase-like (Major domain)"/>
    <property type="match status" value="1"/>
</dbReference>
<dbReference type="CDD" id="cd00609">
    <property type="entry name" value="AAT_like"/>
    <property type="match status" value="1"/>
</dbReference>
<evidence type="ECO:0000256" key="3">
    <source>
        <dbReference type="ARBA" id="ARBA00023015"/>
    </source>
</evidence>
<dbReference type="InterPro" id="IPR036390">
    <property type="entry name" value="WH_DNA-bd_sf"/>
</dbReference>
<protein>
    <submittedName>
        <fullName evidence="7">GntR family transcriptional regulator</fullName>
    </submittedName>
</protein>
<dbReference type="GO" id="GO:0030170">
    <property type="term" value="F:pyridoxal phosphate binding"/>
    <property type="evidence" value="ECO:0007669"/>
    <property type="project" value="InterPro"/>
</dbReference>
<dbReference type="Pfam" id="PF00392">
    <property type="entry name" value="GntR"/>
    <property type="match status" value="1"/>
</dbReference>
<sequence length="473" mass="50091">MVTSWANFGPANSGARDLHLDLREVITPGARGAREVLLHALREAVRSGRLSAGTMLPPSRTLAADLGLSRNTVADAYAELVAEGWLASRQGAGTWVVNAGATPLPARPRGTPGAPRHNLMPGSPDVAAFPRTAWLAATRRMLATAPNDALRMGDPRGRIELRTALAEYLARVRGVRATPDEIVICAGTRHAVEILGRALGGPFAVEAYGLFLFRNALAAQGVSTIPIDVDDRGAVVEELSDGVRAALLTPAHHFPHGVPLHPARRTAACEWAHRTGAYLIEDDYDGEFRYDRQPIGAVQGLDPDRVVYCGSASKSMSPVLRLGWMVVPGDLLDPVLAAMGGDQFYVSGLAALTMADFIAHGSYDKHIRRMRLAYRRRRDRLVAALEPLGVGVSGLSAGLHLLLTLPEGTEAEVVRRAGDAGIALSGLAMLRHPDAGPGTPVRDGVVVSFGTPAEHAFGPAVDALCAVLAGINR</sequence>
<feature type="domain" description="HTH gntR-type" evidence="6">
    <location>
        <begin position="31"/>
        <end position="99"/>
    </location>
</feature>
<dbReference type="Pfam" id="PF00155">
    <property type="entry name" value="Aminotran_1_2"/>
    <property type="match status" value="1"/>
</dbReference>
<dbReference type="SUPFAM" id="SSF53383">
    <property type="entry name" value="PLP-dependent transferases"/>
    <property type="match status" value="1"/>
</dbReference>
<name>A0A100WJP0_MYCCR</name>
<keyword evidence="5" id="KW-0804">Transcription</keyword>
<dbReference type="InterPro" id="IPR036388">
    <property type="entry name" value="WH-like_DNA-bd_sf"/>
</dbReference>
<dbReference type="InterPro" id="IPR051446">
    <property type="entry name" value="HTH_trans_reg/aminotransferase"/>
</dbReference>
<dbReference type="InterPro" id="IPR015424">
    <property type="entry name" value="PyrdxlP-dep_Trfase"/>
</dbReference>
<dbReference type="InterPro" id="IPR000524">
    <property type="entry name" value="Tscrpt_reg_HTH_GntR"/>
</dbReference>
<dbReference type="STRING" id="228230.RMCC_6395"/>
<dbReference type="SMART" id="SM00345">
    <property type="entry name" value="HTH_GNTR"/>
    <property type="match status" value="1"/>
</dbReference>
<dbReference type="InterPro" id="IPR015421">
    <property type="entry name" value="PyrdxlP-dep_Trfase_major"/>
</dbReference>
<evidence type="ECO:0000256" key="2">
    <source>
        <dbReference type="ARBA" id="ARBA00022898"/>
    </source>
</evidence>
<evidence type="ECO:0000256" key="4">
    <source>
        <dbReference type="ARBA" id="ARBA00023125"/>
    </source>
</evidence>
<dbReference type="GO" id="GO:0003700">
    <property type="term" value="F:DNA-binding transcription factor activity"/>
    <property type="evidence" value="ECO:0007669"/>
    <property type="project" value="InterPro"/>
</dbReference>
<keyword evidence="8" id="KW-1185">Reference proteome</keyword>